<evidence type="ECO:0000313" key="2">
    <source>
        <dbReference type="EMBL" id="CAB4868621.1"/>
    </source>
</evidence>
<dbReference type="AlphaFoldDB" id="A0A6J7AM67"/>
<dbReference type="SUPFAM" id="SSF55961">
    <property type="entry name" value="Bet v1-like"/>
    <property type="match status" value="1"/>
</dbReference>
<dbReference type="EMBL" id="CAFBLT010000001">
    <property type="protein sequence ID" value="CAB4868621.1"/>
    <property type="molecule type" value="Genomic_DNA"/>
</dbReference>
<proteinExistence type="predicted"/>
<accession>A0A6J7AM67</accession>
<dbReference type="CDD" id="cd07812">
    <property type="entry name" value="SRPBCC"/>
    <property type="match status" value="1"/>
</dbReference>
<sequence length="149" mass="16647">MSGTRITIEKMIGAPSQKVWAELSDIESHVEWMADAVALEFHSEQRSGIGTSFACRTKIGPFYTTDEMVIDQWREGTAVGVTHSGAVTGSGTFELKEISTSETLVTWSEVLVFPWWMAGKIGSTVARPIFGWIWKRNLSRLSDRVLQHI</sequence>
<evidence type="ECO:0000313" key="1">
    <source>
        <dbReference type="EMBL" id="CAB4833893.1"/>
    </source>
</evidence>
<dbReference type="Gene3D" id="3.30.530.20">
    <property type="match status" value="1"/>
</dbReference>
<evidence type="ECO:0000313" key="3">
    <source>
        <dbReference type="EMBL" id="CAB5012702.1"/>
    </source>
</evidence>
<name>A0A6J7AM67_9ZZZZ</name>
<dbReference type="InterPro" id="IPR023393">
    <property type="entry name" value="START-like_dom_sf"/>
</dbReference>
<reference evidence="1" key="1">
    <citation type="submission" date="2020-05" db="EMBL/GenBank/DDBJ databases">
        <authorList>
            <person name="Chiriac C."/>
            <person name="Salcher M."/>
            <person name="Ghai R."/>
            <person name="Kavagutti S V."/>
        </authorList>
    </citation>
    <scope>NUCLEOTIDE SEQUENCE</scope>
</reference>
<protein>
    <submittedName>
        <fullName evidence="1">Unannotated protein</fullName>
    </submittedName>
</protein>
<dbReference type="EMBL" id="CAFBPM010000003">
    <property type="protein sequence ID" value="CAB5012702.1"/>
    <property type="molecule type" value="Genomic_DNA"/>
</dbReference>
<organism evidence="1">
    <name type="scientific">freshwater metagenome</name>
    <dbReference type="NCBI Taxonomy" id="449393"/>
    <lineage>
        <taxon>unclassified sequences</taxon>
        <taxon>metagenomes</taxon>
        <taxon>ecological metagenomes</taxon>
    </lineage>
</organism>
<dbReference type="EMBL" id="CAFABE010000102">
    <property type="protein sequence ID" value="CAB4833893.1"/>
    <property type="molecule type" value="Genomic_DNA"/>
</dbReference>
<gene>
    <name evidence="1" type="ORF">UFOPK3164_01543</name>
    <name evidence="2" type="ORF">UFOPK3427_00649</name>
    <name evidence="3" type="ORF">UFOPK4112_00408</name>
</gene>